<reference evidence="1 2" key="1">
    <citation type="journal article" date="2017" name="Gigascience">
        <title>Genome sequence of the small brown planthopper, Laodelphax striatellus.</title>
        <authorList>
            <person name="Zhu J."/>
            <person name="Jiang F."/>
            <person name="Wang X."/>
            <person name="Yang P."/>
            <person name="Bao Y."/>
            <person name="Zhao W."/>
            <person name="Wang W."/>
            <person name="Lu H."/>
            <person name="Wang Q."/>
            <person name="Cui N."/>
            <person name="Li J."/>
            <person name="Chen X."/>
            <person name="Luo L."/>
            <person name="Yu J."/>
            <person name="Kang L."/>
            <person name="Cui F."/>
        </authorList>
    </citation>
    <scope>NUCLEOTIDE SEQUENCE [LARGE SCALE GENOMIC DNA]</scope>
    <source>
        <strain evidence="1">Lst14</strain>
    </source>
</reference>
<sequence>MLEFIKSPESRLSFVNNEFIKKVQDKELAYRINNMIDNRIRIIIQNNLNYNDERLFYEKLFRLIDVGDFQQALENYENWLLETNENYNEVVENISKAEFEAVESSLEFEEKTLRKLENLRTMLADSKQSTERRVLSQLLVQNKIFLDFMKNQDMNDFLNDEEAFGKFRLYLHHYICNSPFLLGNENMIKLVNAFVTYWLDLGYMTTRLHEADHEKTYFKDIKIFLEDRVAIRNLNFVDKPFLLSFSRDVELRMNIENAIEHRIEVVSWNKYNSDDERHFYERIFEMIDRGVFNDDIKKFLAWKTDTTTKMRALNSHISEMKQDIIECEQDE</sequence>
<proteinExistence type="predicted"/>
<name>A0A482WRH9_LAOST</name>
<dbReference type="EMBL" id="QKKF02027911">
    <property type="protein sequence ID" value="RZF35640.1"/>
    <property type="molecule type" value="Genomic_DNA"/>
</dbReference>
<dbReference type="SMR" id="A0A482WRH9"/>
<evidence type="ECO:0000313" key="1">
    <source>
        <dbReference type="EMBL" id="RZF35640.1"/>
    </source>
</evidence>
<organism evidence="1 2">
    <name type="scientific">Laodelphax striatellus</name>
    <name type="common">Small brown planthopper</name>
    <name type="synonym">Delphax striatella</name>
    <dbReference type="NCBI Taxonomy" id="195883"/>
    <lineage>
        <taxon>Eukaryota</taxon>
        <taxon>Metazoa</taxon>
        <taxon>Ecdysozoa</taxon>
        <taxon>Arthropoda</taxon>
        <taxon>Hexapoda</taxon>
        <taxon>Insecta</taxon>
        <taxon>Pterygota</taxon>
        <taxon>Neoptera</taxon>
        <taxon>Paraneoptera</taxon>
        <taxon>Hemiptera</taxon>
        <taxon>Auchenorrhyncha</taxon>
        <taxon>Fulgoroidea</taxon>
        <taxon>Delphacidae</taxon>
        <taxon>Criomorphinae</taxon>
        <taxon>Laodelphax</taxon>
    </lineage>
</organism>
<gene>
    <name evidence="1" type="ORF">LSTR_LSTR015805</name>
</gene>
<evidence type="ECO:0000313" key="2">
    <source>
        <dbReference type="Proteomes" id="UP000291343"/>
    </source>
</evidence>
<dbReference type="InParanoid" id="A0A482WRH9"/>
<protein>
    <submittedName>
        <fullName evidence="1">Uncharacterized protein</fullName>
    </submittedName>
</protein>
<dbReference type="Proteomes" id="UP000291343">
    <property type="component" value="Unassembled WGS sequence"/>
</dbReference>
<keyword evidence="2" id="KW-1185">Reference proteome</keyword>
<accession>A0A482WRH9</accession>
<dbReference type="AlphaFoldDB" id="A0A482WRH9"/>
<comment type="caution">
    <text evidence="1">The sequence shown here is derived from an EMBL/GenBank/DDBJ whole genome shotgun (WGS) entry which is preliminary data.</text>
</comment>